<dbReference type="EMBL" id="AP019622">
    <property type="protein sequence ID" value="BBJ56435.1"/>
    <property type="molecule type" value="Genomic_DNA"/>
</dbReference>
<organism evidence="1">
    <name type="scientific">Streptomyces avermitilis</name>
    <dbReference type="NCBI Taxonomy" id="33903"/>
    <lineage>
        <taxon>Bacteria</taxon>
        <taxon>Bacillati</taxon>
        <taxon>Actinomycetota</taxon>
        <taxon>Actinomycetes</taxon>
        <taxon>Kitasatosporales</taxon>
        <taxon>Streptomycetaceae</taxon>
        <taxon>Streptomyces</taxon>
    </lineage>
</organism>
<name>A0A499VQ23_STRAX</name>
<accession>A0A499VQ23</accession>
<geneLocation type="plasmid" evidence="1">
    <name>pMC3</name>
</geneLocation>
<reference evidence="1" key="1">
    <citation type="submission" date="2019-04" db="EMBL/GenBank/DDBJ databases">
        <title>Draft genome sequences of Streptomyces avermitilis MC3.</title>
        <authorList>
            <person name="Komaki H."/>
            <person name="Tamura T."/>
            <person name="Hosoyama A."/>
        </authorList>
    </citation>
    <scope>NUCLEOTIDE SEQUENCE</scope>
    <source>
        <strain evidence="1">MC3</strain>
        <plasmid evidence="1">pMC3</plasmid>
    </source>
</reference>
<protein>
    <recommendedName>
        <fullName evidence="2">Transcriptional regulator</fullName>
    </recommendedName>
</protein>
<evidence type="ECO:0008006" key="2">
    <source>
        <dbReference type="Google" id="ProtNLM"/>
    </source>
</evidence>
<evidence type="ECO:0000313" key="1">
    <source>
        <dbReference type="EMBL" id="BBJ56435.1"/>
    </source>
</evidence>
<keyword evidence="1" id="KW-0614">Plasmid</keyword>
<sequence length="166" mass="18298">MDGYRGRDPELAIVVSAVKATVKGGLGKLRERPRGEGWRPGGPWRALSRPTWRPDIRAAVISRTRINLHRKIVKHAAFTGQYPIAVLSDCVVYAADGTSPLDFLPYRDGKPLPGGFKLGINPGLVKHEGTQSVLWGEEVRERFNAPELNLARYIKDGTVTDVDNGE</sequence>
<dbReference type="AlphaFoldDB" id="A0A499VQ23"/>
<gene>
    <name evidence="1" type="ORF">SAVMC3_90640</name>
</gene>
<proteinExistence type="predicted"/>